<dbReference type="EMBL" id="LNZH02000085">
    <property type="protein sequence ID" value="OCB91483.1"/>
    <property type="molecule type" value="Genomic_DNA"/>
</dbReference>
<name>A0A9Q5I4F8_SANBA</name>
<reference evidence="3" key="1">
    <citation type="submission" date="2016-06" db="EMBL/GenBank/DDBJ databases">
        <title>Draft Genome sequence of the fungus Inonotus baumii.</title>
        <authorList>
            <person name="Zhu H."/>
            <person name="Lin W."/>
        </authorList>
    </citation>
    <scope>NUCLEOTIDE SEQUENCE</scope>
    <source>
        <strain evidence="3">821</strain>
    </source>
</reference>
<dbReference type="OrthoDB" id="3358294at2759"/>
<feature type="transmembrane region" description="Helical" evidence="2">
    <location>
        <begin position="198"/>
        <end position="220"/>
    </location>
</feature>
<organism evidence="3 4">
    <name type="scientific">Sanghuangporus baumii</name>
    <name type="common">Phellinus baumii</name>
    <dbReference type="NCBI Taxonomy" id="108892"/>
    <lineage>
        <taxon>Eukaryota</taxon>
        <taxon>Fungi</taxon>
        <taxon>Dikarya</taxon>
        <taxon>Basidiomycota</taxon>
        <taxon>Agaricomycotina</taxon>
        <taxon>Agaricomycetes</taxon>
        <taxon>Hymenochaetales</taxon>
        <taxon>Hymenochaetaceae</taxon>
        <taxon>Sanghuangporus</taxon>
    </lineage>
</organism>
<keyword evidence="2" id="KW-1133">Transmembrane helix</keyword>
<keyword evidence="2" id="KW-0472">Membrane</keyword>
<feature type="compositionally biased region" description="Polar residues" evidence="1">
    <location>
        <begin position="1"/>
        <end position="12"/>
    </location>
</feature>
<evidence type="ECO:0000256" key="2">
    <source>
        <dbReference type="SAM" id="Phobius"/>
    </source>
</evidence>
<feature type="region of interest" description="Disordered" evidence="1">
    <location>
        <begin position="90"/>
        <end position="123"/>
    </location>
</feature>
<accession>A0A9Q5I4F8</accession>
<proteinExistence type="predicted"/>
<evidence type="ECO:0000256" key="1">
    <source>
        <dbReference type="SAM" id="MobiDB-lite"/>
    </source>
</evidence>
<dbReference type="Proteomes" id="UP000757232">
    <property type="component" value="Unassembled WGS sequence"/>
</dbReference>
<comment type="caution">
    <text evidence="3">The sequence shown here is derived from an EMBL/GenBank/DDBJ whole genome shotgun (WGS) entry which is preliminary data.</text>
</comment>
<feature type="compositionally biased region" description="Low complexity" evidence="1">
    <location>
        <begin position="62"/>
        <end position="71"/>
    </location>
</feature>
<feature type="transmembrane region" description="Helical" evidence="2">
    <location>
        <begin position="144"/>
        <end position="164"/>
    </location>
</feature>
<evidence type="ECO:0000313" key="3">
    <source>
        <dbReference type="EMBL" id="OCB91483.1"/>
    </source>
</evidence>
<gene>
    <name evidence="3" type="ORF">A7U60_g1258</name>
</gene>
<evidence type="ECO:0000313" key="4">
    <source>
        <dbReference type="Proteomes" id="UP000757232"/>
    </source>
</evidence>
<feature type="compositionally biased region" description="Polar residues" evidence="1">
    <location>
        <begin position="102"/>
        <end position="112"/>
    </location>
</feature>
<keyword evidence="2" id="KW-0812">Transmembrane</keyword>
<keyword evidence="4" id="KW-1185">Reference proteome</keyword>
<feature type="compositionally biased region" description="Low complexity" evidence="1">
    <location>
        <begin position="28"/>
        <end position="54"/>
    </location>
</feature>
<sequence length="223" mass="23885">MSVAYTSTSFGTHASSSPSHHHSRSGRHQCQQSASSGSSGTIGGASYADSSAAILPPPATAPSPTRSSSHSNPDRMMRVQYDQIGAFFGARSSSSDDRHGSDQASTNNSTAHGTPPSYDGHTEVESLPTYSKVEGYGAELNRKLFIYGFLFFPLWIVGIIAPFVKSASDPTRDNRSKEDQEADWTNMRKAEMRWAKRCAAALLGFIVLVIIAVVVGIVVANNN</sequence>
<dbReference type="AlphaFoldDB" id="A0A9Q5I4F8"/>
<feature type="region of interest" description="Disordered" evidence="1">
    <location>
        <begin position="1"/>
        <end position="74"/>
    </location>
</feature>
<protein>
    <submittedName>
        <fullName evidence="3">Uncharacterized protein</fullName>
    </submittedName>
</protein>